<dbReference type="PANTHER" id="PTHR33204:SF39">
    <property type="entry name" value="TRANSCRIPTIONAL REGULATORY PROTEIN"/>
    <property type="match status" value="1"/>
</dbReference>
<evidence type="ECO:0000256" key="4">
    <source>
        <dbReference type="SAM" id="MobiDB-lite"/>
    </source>
</evidence>
<accession>A0A9X1SUK7</accession>
<name>A0A9X1SUK7_9ACTN</name>
<dbReference type="SUPFAM" id="SSF46785">
    <property type="entry name" value="Winged helix' DNA-binding domain"/>
    <property type="match status" value="1"/>
</dbReference>
<evidence type="ECO:0000256" key="3">
    <source>
        <dbReference type="ARBA" id="ARBA00023163"/>
    </source>
</evidence>
<evidence type="ECO:0000313" key="6">
    <source>
        <dbReference type="EMBL" id="MCD5311815.1"/>
    </source>
</evidence>
<feature type="region of interest" description="Disordered" evidence="4">
    <location>
        <begin position="1"/>
        <end position="35"/>
    </location>
</feature>
<dbReference type="AlphaFoldDB" id="A0A9X1SUK7"/>
<dbReference type="PANTHER" id="PTHR33204">
    <property type="entry name" value="TRANSCRIPTIONAL REGULATOR, MARR FAMILY"/>
    <property type="match status" value="1"/>
</dbReference>
<feature type="domain" description="HTH hxlR-type" evidence="5">
    <location>
        <begin position="42"/>
        <end position="139"/>
    </location>
</feature>
<evidence type="ECO:0000256" key="1">
    <source>
        <dbReference type="ARBA" id="ARBA00023015"/>
    </source>
</evidence>
<dbReference type="InterPro" id="IPR002577">
    <property type="entry name" value="HTH_HxlR"/>
</dbReference>
<dbReference type="PROSITE" id="PS51118">
    <property type="entry name" value="HTH_HXLR"/>
    <property type="match status" value="1"/>
</dbReference>
<sequence length="151" mass="17553">MNTNRQLGGERRQGRTFQAPRIPEDTMGTPTPRDAPRFVVDCPTRPILDQIADKWSMMVLTVLEEPTRFNEIRRQLEGVTQRVLTQTLRRLERNGMIARTVLETSPVGVEYSLTPLGQSFREPFTRLYEWTLANSDAIEEMQRAYDQRNAR</sequence>
<evidence type="ECO:0000256" key="2">
    <source>
        <dbReference type="ARBA" id="ARBA00023125"/>
    </source>
</evidence>
<dbReference type="Pfam" id="PF01638">
    <property type="entry name" value="HxlR"/>
    <property type="match status" value="1"/>
</dbReference>
<keyword evidence="7" id="KW-1185">Reference proteome</keyword>
<dbReference type="Proteomes" id="UP001138997">
    <property type="component" value="Unassembled WGS sequence"/>
</dbReference>
<dbReference type="Gene3D" id="1.10.10.10">
    <property type="entry name" value="Winged helix-like DNA-binding domain superfamily/Winged helix DNA-binding domain"/>
    <property type="match status" value="1"/>
</dbReference>
<keyword evidence="3" id="KW-0804">Transcription</keyword>
<reference evidence="6" key="1">
    <citation type="submission" date="2021-11" db="EMBL/GenBank/DDBJ databases">
        <title>Streptomyces corallinus and Kineosporia corallina sp. nov., two new coral-derived marine actinobacteria.</title>
        <authorList>
            <person name="Buangrab K."/>
            <person name="Sutthacheep M."/>
            <person name="Yeemin T."/>
            <person name="Harunari E."/>
            <person name="Igarashi Y."/>
            <person name="Sripreechasak P."/>
            <person name="Kanchanasin P."/>
            <person name="Tanasupawat S."/>
            <person name="Phongsopitanun W."/>
        </authorList>
    </citation>
    <scope>NUCLEOTIDE SEQUENCE</scope>
    <source>
        <strain evidence="6">JCM 31032</strain>
    </source>
</reference>
<gene>
    <name evidence="6" type="ORF">LR394_12970</name>
</gene>
<dbReference type="InterPro" id="IPR036390">
    <property type="entry name" value="WH_DNA-bd_sf"/>
</dbReference>
<dbReference type="GO" id="GO:0003677">
    <property type="term" value="F:DNA binding"/>
    <property type="evidence" value="ECO:0007669"/>
    <property type="project" value="UniProtKB-KW"/>
</dbReference>
<proteinExistence type="predicted"/>
<evidence type="ECO:0000259" key="5">
    <source>
        <dbReference type="PROSITE" id="PS51118"/>
    </source>
</evidence>
<keyword evidence="1" id="KW-0805">Transcription regulation</keyword>
<evidence type="ECO:0000313" key="7">
    <source>
        <dbReference type="Proteomes" id="UP001138997"/>
    </source>
</evidence>
<dbReference type="InterPro" id="IPR036388">
    <property type="entry name" value="WH-like_DNA-bd_sf"/>
</dbReference>
<organism evidence="6 7">
    <name type="scientific">Kineosporia babensis</name>
    <dbReference type="NCBI Taxonomy" id="499548"/>
    <lineage>
        <taxon>Bacteria</taxon>
        <taxon>Bacillati</taxon>
        <taxon>Actinomycetota</taxon>
        <taxon>Actinomycetes</taxon>
        <taxon>Kineosporiales</taxon>
        <taxon>Kineosporiaceae</taxon>
        <taxon>Kineosporia</taxon>
    </lineage>
</organism>
<comment type="caution">
    <text evidence="6">The sequence shown here is derived from an EMBL/GenBank/DDBJ whole genome shotgun (WGS) entry which is preliminary data.</text>
</comment>
<protein>
    <submittedName>
        <fullName evidence="6">Helix-turn-helix transcriptional regulator</fullName>
    </submittedName>
</protein>
<dbReference type="EMBL" id="JAJOMB010000006">
    <property type="protein sequence ID" value="MCD5311815.1"/>
    <property type="molecule type" value="Genomic_DNA"/>
</dbReference>
<keyword evidence="2" id="KW-0238">DNA-binding</keyword>